<proteinExistence type="predicted"/>
<gene>
    <name evidence="2" type="ORF">PXX05_08155</name>
</gene>
<dbReference type="Proteomes" id="UP001222087">
    <property type="component" value="Chromosome"/>
</dbReference>
<accession>A0ABY8ART4</accession>
<dbReference type="EMBL" id="CP119078">
    <property type="protein sequence ID" value="WED41907.1"/>
    <property type="molecule type" value="Genomic_DNA"/>
</dbReference>
<keyword evidence="2" id="KW-0489">Methyltransferase</keyword>
<evidence type="ECO:0000259" key="1">
    <source>
        <dbReference type="Pfam" id="PF13649"/>
    </source>
</evidence>
<dbReference type="GO" id="GO:0032259">
    <property type="term" value="P:methylation"/>
    <property type="evidence" value="ECO:0007669"/>
    <property type="project" value="UniProtKB-KW"/>
</dbReference>
<dbReference type="SUPFAM" id="SSF53335">
    <property type="entry name" value="S-adenosyl-L-methionine-dependent methyltransferases"/>
    <property type="match status" value="1"/>
</dbReference>
<dbReference type="Gene3D" id="3.40.50.150">
    <property type="entry name" value="Vaccinia Virus protein VP39"/>
    <property type="match status" value="1"/>
</dbReference>
<keyword evidence="3" id="KW-1185">Reference proteome</keyword>
<evidence type="ECO:0000313" key="2">
    <source>
        <dbReference type="EMBL" id="WED41907.1"/>
    </source>
</evidence>
<reference evidence="2 3" key="1">
    <citation type="submission" date="2023-02" db="EMBL/GenBank/DDBJ databases">
        <title>Genome Sequence of L. cardiaca H63T.</title>
        <authorList>
            <person name="Lopez A.E."/>
            <person name="Cianciotto N.P."/>
        </authorList>
    </citation>
    <scope>NUCLEOTIDE SEQUENCE [LARGE SCALE GENOMIC DNA]</scope>
    <source>
        <strain evidence="2 3">H63</strain>
    </source>
</reference>
<dbReference type="Pfam" id="PF13649">
    <property type="entry name" value="Methyltransf_25"/>
    <property type="match status" value="1"/>
</dbReference>
<feature type="domain" description="Methyltransferase" evidence="1">
    <location>
        <begin position="43"/>
        <end position="133"/>
    </location>
</feature>
<dbReference type="InterPro" id="IPR041698">
    <property type="entry name" value="Methyltransf_25"/>
</dbReference>
<name>A0ABY8ART4_9GAMM</name>
<protein>
    <submittedName>
        <fullName evidence="2">Class I SAM-dependent methyltransferase</fullName>
    </submittedName>
</protein>
<dbReference type="RefSeq" id="WP_275087731.1">
    <property type="nucleotide sequence ID" value="NZ_CP119078.1"/>
</dbReference>
<keyword evidence="2" id="KW-0808">Transferase</keyword>
<evidence type="ECO:0000313" key="3">
    <source>
        <dbReference type="Proteomes" id="UP001222087"/>
    </source>
</evidence>
<sequence length="237" mass="27883">MSANYQNFGHYITEGWSNEPKEIFKFLEHYLSQEKRNKHTSLLDVGCATGELIHFLSRHHPEFQFTGVDIFDDLIHQCQELQPEKKFLKASILELPASLEQQFDVITVVGVLTIFDEEELPLFFNNLFRACRSNASIYILSPFNEYGVDCEIKHRKRQQGKRGNWEKGWNIFSKETIIEHIENHAQSWSFHPFKLPFNLSQKEDPIRTWTIETESNKRQLTNGLKLLVDHYLLKISV</sequence>
<dbReference type="CDD" id="cd02440">
    <property type="entry name" value="AdoMet_MTases"/>
    <property type="match status" value="1"/>
</dbReference>
<dbReference type="GO" id="GO:0008168">
    <property type="term" value="F:methyltransferase activity"/>
    <property type="evidence" value="ECO:0007669"/>
    <property type="project" value="UniProtKB-KW"/>
</dbReference>
<dbReference type="InterPro" id="IPR029063">
    <property type="entry name" value="SAM-dependent_MTases_sf"/>
</dbReference>
<organism evidence="2 3">
    <name type="scientific">Legionella cardiaca</name>
    <dbReference type="NCBI Taxonomy" id="1071983"/>
    <lineage>
        <taxon>Bacteria</taxon>
        <taxon>Pseudomonadati</taxon>
        <taxon>Pseudomonadota</taxon>
        <taxon>Gammaproteobacteria</taxon>
        <taxon>Legionellales</taxon>
        <taxon>Legionellaceae</taxon>
        <taxon>Legionella</taxon>
    </lineage>
</organism>